<feature type="compositionally biased region" description="Polar residues" evidence="1">
    <location>
        <begin position="877"/>
        <end position="888"/>
    </location>
</feature>
<dbReference type="EMBL" id="JAFEUZ010000027">
    <property type="protein sequence ID" value="KAG5475307.1"/>
    <property type="molecule type" value="Genomic_DNA"/>
</dbReference>
<protein>
    <recommendedName>
        <fullName evidence="4">Protein kinase domain-containing protein</fullName>
    </recommendedName>
</protein>
<feature type="region of interest" description="Disordered" evidence="1">
    <location>
        <begin position="877"/>
        <end position="922"/>
    </location>
</feature>
<evidence type="ECO:0000313" key="3">
    <source>
        <dbReference type="Proteomes" id="UP000673552"/>
    </source>
</evidence>
<dbReference type="KEGG" id="lmat:92513474"/>
<dbReference type="GeneID" id="92513474"/>
<accession>A0A836GWU2</accession>
<dbReference type="Proteomes" id="UP000673552">
    <property type="component" value="Unassembled WGS sequence"/>
</dbReference>
<organism evidence="2 3">
    <name type="scientific">Leishmania martiniquensis</name>
    <dbReference type="NCBI Taxonomy" id="1580590"/>
    <lineage>
        <taxon>Eukaryota</taxon>
        <taxon>Discoba</taxon>
        <taxon>Euglenozoa</taxon>
        <taxon>Kinetoplastea</taxon>
        <taxon>Metakinetoplastina</taxon>
        <taxon>Trypanosomatida</taxon>
        <taxon>Trypanosomatidae</taxon>
        <taxon>Leishmaniinae</taxon>
        <taxon>Leishmania</taxon>
    </lineage>
</organism>
<feature type="region of interest" description="Disordered" evidence="1">
    <location>
        <begin position="817"/>
        <end position="849"/>
    </location>
</feature>
<proteinExistence type="predicted"/>
<feature type="region of interest" description="Disordered" evidence="1">
    <location>
        <begin position="1230"/>
        <end position="1300"/>
    </location>
</feature>
<feature type="region of interest" description="Disordered" evidence="1">
    <location>
        <begin position="290"/>
        <end position="311"/>
    </location>
</feature>
<feature type="region of interest" description="Disordered" evidence="1">
    <location>
        <begin position="934"/>
        <end position="968"/>
    </location>
</feature>
<gene>
    <name evidence="2" type="ORF">LSCM1_03420</name>
</gene>
<feature type="region of interest" description="Disordered" evidence="1">
    <location>
        <begin position="749"/>
        <end position="768"/>
    </location>
</feature>
<evidence type="ECO:0000313" key="2">
    <source>
        <dbReference type="EMBL" id="KAG5475307.1"/>
    </source>
</evidence>
<dbReference type="RefSeq" id="XP_067177572.1">
    <property type="nucleotide sequence ID" value="XM_067320962.1"/>
</dbReference>
<keyword evidence="3" id="KW-1185">Reference proteome</keyword>
<dbReference type="OrthoDB" id="9974723at2759"/>
<dbReference type="Gene3D" id="1.10.510.10">
    <property type="entry name" value="Transferase(Phosphotransferase) domain 1"/>
    <property type="match status" value="1"/>
</dbReference>
<sequence length="1335" mass="144247">MAASPKLALGSVHSISGRSIFFVPLENEHLDLKTVSTAPPSHRSVLQRNGLVAKVSVGVTFYEARAAGTPPTARTSPTRDTCECDPAGAGEHLRLTTAKRKELCRRALVYAGLLRNHGDELVIPEELAETPWPVHTEKEYTELMEEMTARKACAAVNTSRFCVPVLSIEEFVYKHKGVRVCLGVAWMPRYSYNLRQWAATFAQSGHRVPEASLLALLHHVTTGAVALRAAASVASNPDAVLSLALTLEKVLVHRASEAEQKPAKEADSGNAGGDVTFVLTVGACQWRQAEPRANQSSVTNGTARSRRGSFTNRPIGLAEEQLLYRTPEDCSPRLYPTHGSAAAKRDVWTIGVMLYLLASGVAGAGSIAGASLRSRNPHGARMRELAPLNSAELTPDALWKRLRRELECRGYGSTIVTVIAQLLSLDPLTRPSLSTVDRLLQDLQRPTPVYRFPFALGSYDLLRMQDPADIDLNPGARRYTMAGACILCKKQRDSTPVCAKGGDHVPGLSSPSWSDDEPLPQLPGMALHYMTFLYPLCGSSDERQRRKQVALALQSARSSMNTSGSIARESAPQLDSALLFQVFGGFAVYKRVPELNAKGQVFYRVVMKEVLVPYPSQGLRRSELSLVKLTIDFSGGLPWPSSCTEALQKSGRVSRYVPFNFTGAHQDVEWFGWVLPGERFSLPNGGHWTAPHDGAFVFLFNADLRPTDLDRYFALTSMRAATLSVKVPRTVLPDSLFRLHAGDEKHISAISGSRTESSHRADPGLRRSSVLRSSMVHRRSCQSVADVVVPSATHEIIEAEEKASTVLEHGPLSLSVSQLRNSQAEPPVIGRRRRSSMRERAPSRRSGMFPGTVVGFLEAAGDEGKSPGSALAPSVLQSASDIASSDTPSTPPLNGSAFPLGVPRRNSPVQTDGTNSNPQEWAERRDHARLADRNITQPPLGSDTSANSARAAAFPEESISPTTSSLLTPRRTKLCKQLDMTNSLKDSRGASAGVLMASLPGSVDARNTIANTAVTAHLVPSTRSSGRESASRVFKLRPVAQRAARKEGIQATVPTATPKLPPILATLSAGLGGMRVCGMWLPSETIDAAFRALTFCVFSTGEHGYMHPPVKISARVAHTIRAPPGVAYLAFLSNQSPLFHRNHPQMDAAIRSLRLPHHGFTCYTSDGTLVGVLALRCSTKEDPGPMRGEFEIMTRVSTAFQGSSVASRTVYASYLAKHVGVEKDRGRAASAGCEAGNHSGNEDGQASPLRHVSSLPHRGWGSRKALANTPVNYTPDHPSPPHLVGDCTPKKDENASPQTREEAIPAVWMGFDGLSAALLFGDAEQSVWVSYRIGG</sequence>
<evidence type="ECO:0008006" key="4">
    <source>
        <dbReference type="Google" id="ProtNLM"/>
    </source>
</evidence>
<evidence type="ECO:0000256" key="1">
    <source>
        <dbReference type="SAM" id="MobiDB-lite"/>
    </source>
</evidence>
<feature type="compositionally biased region" description="Basic and acidic residues" evidence="1">
    <location>
        <begin position="1288"/>
        <end position="1300"/>
    </location>
</feature>
<feature type="compositionally biased region" description="Polar residues" evidence="1">
    <location>
        <begin position="907"/>
        <end position="919"/>
    </location>
</feature>
<feature type="compositionally biased region" description="Basic and acidic residues" evidence="1">
    <location>
        <begin position="756"/>
        <end position="765"/>
    </location>
</feature>
<reference evidence="3" key="1">
    <citation type="journal article" date="2021" name="Microbiol. Resour. Announc.">
        <title>LGAAP: Leishmaniinae Genome Assembly and Annotation Pipeline.</title>
        <authorList>
            <person name="Almutairi H."/>
            <person name="Urbaniak M.D."/>
            <person name="Bates M.D."/>
            <person name="Jariyapan N."/>
            <person name="Kwakye-Nuako G."/>
            <person name="Thomaz-Soccol V."/>
            <person name="Al-Salem W.S."/>
            <person name="Dillon R.J."/>
            <person name="Bates P.A."/>
            <person name="Gatherer D."/>
        </authorList>
    </citation>
    <scope>NUCLEOTIDE SEQUENCE [LARGE SCALE GENOMIC DNA]</scope>
</reference>
<reference evidence="3" key="2">
    <citation type="journal article" date="2021" name="Sci. Data">
        <title>Chromosome-scale genome sequencing, assembly and annotation of six genomes from subfamily Leishmaniinae.</title>
        <authorList>
            <person name="Almutairi H."/>
            <person name="Urbaniak M.D."/>
            <person name="Bates M.D."/>
            <person name="Jariyapan N."/>
            <person name="Kwakye-Nuako G."/>
            <person name="Thomaz Soccol V."/>
            <person name="Al-Salem W.S."/>
            <person name="Dillon R.J."/>
            <person name="Bates P.A."/>
            <person name="Gatherer D."/>
        </authorList>
    </citation>
    <scope>NUCLEOTIDE SEQUENCE [LARGE SCALE GENOMIC DNA]</scope>
</reference>
<name>A0A836GWU2_9TRYP</name>
<feature type="compositionally biased region" description="Polar residues" evidence="1">
    <location>
        <begin position="293"/>
        <end position="311"/>
    </location>
</feature>
<comment type="caution">
    <text evidence="2">The sequence shown here is derived from an EMBL/GenBank/DDBJ whole genome shotgun (WGS) entry which is preliminary data.</text>
</comment>
<feature type="compositionally biased region" description="Polar residues" evidence="1">
    <location>
        <begin position="934"/>
        <end position="948"/>
    </location>
</feature>
<feature type="compositionally biased region" description="Low complexity" evidence="1">
    <location>
        <begin position="958"/>
        <end position="968"/>
    </location>
</feature>